<protein>
    <submittedName>
        <fullName evidence="1">Uncharacterized protein</fullName>
    </submittedName>
</protein>
<keyword evidence="2" id="KW-1185">Reference proteome</keyword>
<accession>A0ABN8J4L1</accession>
<reference evidence="1" key="1">
    <citation type="submission" date="2022-03" db="EMBL/GenBank/DDBJ databases">
        <authorList>
            <person name="Martin H S."/>
        </authorList>
    </citation>
    <scope>NUCLEOTIDE SEQUENCE</scope>
</reference>
<name>A0ABN8J4L1_9NEOP</name>
<evidence type="ECO:0000313" key="2">
    <source>
        <dbReference type="Proteomes" id="UP000837857"/>
    </source>
</evidence>
<sequence length="36" mass="4103">MVQVRITLLKSYKKLNVDDLSPCSWSQLTCVYEALG</sequence>
<feature type="non-terminal residue" evidence="1">
    <location>
        <position position="1"/>
    </location>
</feature>
<organism evidence="1 2">
    <name type="scientific">Iphiclides podalirius</name>
    <name type="common">scarce swallowtail</name>
    <dbReference type="NCBI Taxonomy" id="110791"/>
    <lineage>
        <taxon>Eukaryota</taxon>
        <taxon>Metazoa</taxon>
        <taxon>Ecdysozoa</taxon>
        <taxon>Arthropoda</taxon>
        <taxon>Hexapoda</taxon>
        <taxon>Insecta</taxon>
        <taxon>Pterygota</taxon>
        <taxon>Neoptera</taxon>
        <taxon>Endopterygota</taxon>
        <taxon>Lepidoptera</taxon>
        <taxon>Glossata</taxon>
        <taxon>Ditrysia</taxon>
        <taxon>Papilionoidea</taxon>
        <taxon>Papilionidae</taxon>
        <taxon>Papilioninae</taxon>
        <taxon>Iphiclides</taxon>
    </lineage>
</organism>
<gene>
    <name evidence="1" type="ORF">IPOD504_LOCUS16962</name>
</gene>
<evidence type="ECO:0000313" key="1">
    <source>
        <dbReference type="EMBL" id="CAH2075631.1"/>
    </source>
</evidence>
<proteinExistence type="predicted"/>
<dbReference type="EMBL" id="OW152820">
    <property type="protein sequence ID" value="CAH2075631.1"/>
    <property type="molecule type" value="Genomic_DNA"/>
</dbReference>
<dbReference type="Proteomes" id="UP000837857">
    <property type="component" value="Chromosome 8"/>
</dbReference>